<evidence type="ECO:0000313" key="2">
    <source>
        <dbReference type="EMBL" id="KKN30350.1"/>
    </source>
</evidence>
<organism evidence="2">
    <name type="scientific">marine sediment metagenome</name>
    <dbReference type="NCBI Taxonomy" id="412755"/>
    <lineage>
        <taxon>unclassified sequences</taxon>
        <taxon>metagenomes</taxon>
        <taxon>ecological metagenomes</taxon>
    </lineage>
</organism>
<keyword evidence="1" id="KW-0472">Membrane</keyword>
<dbReference type="EMBL" id="LAZR01002414">
    <property type="protein sequence ID" value="KKN30350.1"/>
    <property type="molecule type" value="Genomic_DNA"/>
</dbReference>
<reference evidence="2" key="1">
    <citation type="journal article" date="2015" name="Nature">
        <title>Complex archaea that bridge the gap between prokaryotes and eukaryotes.</title>
        <authorList>
            <person name="Spang A."/>
            <person name="Saw J.H."/>
            <person name="Jorgensen S.L."/>
            <person name="Zaremba-Niedzwiedzka K."/>
            <person name="Martijn J."/>
            <person name="Lind A.E."/>
            <person name="van Eijk R."/>
            <person name="Schleper C."/>
            <person name="Guy L."/>
            <person name="Ettema T.J."/>
        </authorList>
    </citation>
    <scope>NUCLEOTIDE SEQUENCE</scope>
</reference>
<keyword evidence="1" id="KW-0812">Transmembrane</keyword>
<dbReference type="AlphaFoldDB" id="A0A0F9PEY0"/>
<gene>
    <name evidence="2" type="ORF">LCGC14_0835120</name>
</gene>
<protein>
    <recommendedName>
        <fullName evidence="3">ABC transmembrane type-1 domain-containing protein</fullName>
    </recommendedName>
</protein>
<accession>A0A0F9PEY0</accession>
<keyword evidence="1" id="KW-1133">Transmembrane helix</keyword>
<proteinExistence type="predicted"/>
<name>A0A0F9PEY0_9ZZZZ</name>
<feature type="transmembrane region" description="Helical" evidence="1">
    <location>
        <begin position="57"/>
        <end position="81"/>
    </location>
</feature>
<sequence>MEHRKSLDLWLIDRPLDHFRKYYLLALLSLIASAWLVNQCIPLLIDVLQVINIDYSVLFVSAGLGCAVIFISFIAAQIFALTQNYEGK</sequence>
<comment type="caution">
    <text evidence="2">The sequence shown here is derived from an EMBL/GenBank/DDBJ whole genome shotgun (WGS) entry which is preliminary data.</text>
</comment>
<evidence type="ECO:0000256" key="1">
    <source>
        <dbReference type="SAM" id="Phobius"/>
    </source>
</evidence>
<evidence type="ECO:0008006" key="3">
    <source>
        <dbReference type="Google" id="ProtNLM"/>
    </source>
</evidence>
<feature type="transmembrane region" description="Helical" evidence="1">
    <location>
        <begin position="21"/>
        <end position="45"/>
    </location>
</feature>